<keyword evidence="2" id="KW-0520">NAD</keyword>
<sequence length="323" mass="34590">MATPDDNGKGGTPCVAILSAVLDMEYLAAAFREAHPGIDLRLGEELGALDQIDAAVCWFPPHGLLARMPKLRLVQSLAAGIEHITADAELPRHLPLCRIVDTGMAAGMKAYVCWAVVQQHRGMRAYVASSAARRWEEQPIESPRHHRVGIAGLGTLGMACAEALAAIGYPVRGWSRSAKEALPAGVEGFHGTAQLDEFLSGCDTLVCLLPLTAETHGFLDAALFAKLPRGAHLINVGRGDHLVEADLQPALDAGQLSAATLDAFSQEPLPPEHPFWGDPRILVTPHIATRTDSLVIARQTLDNLASVRQGRRPANQVDLARGY</sequence>
<dbReference type="EMBL" id="JZWI01000010">
    <property type="protein sequence ID" value="KLN56716.1"/>
    <property type="molecule type" value="Genomic_DNA"/>
</dbReference>
<comment type="caution">
    <text evidence="4">The sequence shown here is derived from an EMBL/GenBank/DDBJ whole genome shotgun (WGS) entry which is preliminary data.</text>
</comment>
<dbReference type="Proteomes" id="UP000035170">
    <property type="component" value="Unassembled WGS sequence"/>
</dbReference>
<keyword evidence="4" id="KW-0670">Pyruvate</keyword>
<dbReference type="GO" id="GO:0016618">
    <property type="term" value="F:hydroxypyruvate reductase [NAD(P)H] activity"/>
    <property type="evidence" value="ECO:0007669"/>
    <property type="project" value="UniProtKB-EC"/>
</dbReference>
<evidence type="ECO:0000259" key="3">
    <source>
        <dbReference type="Pfam" id="PF02826"/>
    </source>
</evidence>
<dbReference type="AlphaFoldDB" id="A0A0H2M3G1"/>
<dbReference type="PANTHER" id="PTHR43333:SF1">
    <property type="entry name" value="D-ISOMER SPECIFIC 2-HYDROXYACID DEHYDROGENASE NAD-BINDING DOMAIN-CONTAINING PROTEIN"/>
    <property type="match status" value="1"/>
</dbReference>
<dbReference type="RefSeq" id="WP_047784597.1">
    <property type="nucleotide sequence ID" value="NZ_JZWI01000010.1"/>
</dbReference>
<reference evidence="4 5" key="1">
    <citation type="submission" date="2015-03" db="EMBL/GenBank/DDBJ databases">
        <title>Genome sequence of Variovorax paradoxus TBEA6.</title>
        <authorList>
            <person name="Poehlein A."/>
            <person name="Schuldes J."/>
            <person name="Wuebbeler J.H."/>
            <person name="Hiessl S."/>
            <person name="Steinbuechel A."/>
            <person name="Daniel R."/>
        </authorList>
    </citation>
    <scope>NUCLEOTIDE SEQUENCE [LARGE SCALE GENOMIC DNA]</scope>
    <source>
        <strain evidence="4 5">TBEA6</strain>
    </source>
</reference>
<dbReference type="CDD" id="cd12164">
    <property type="entry name" value="GDH_like_2"/>
    <property type="match status" value="1"/>
</dbReference>
<dbReference type="Gene3D" id="3.40.50.720">
    <property type="entry name" value="NAD(P)-binding Rossmann-like Domain"/>
    <property type="match status" value="2"/>
</dbReference>
<keyword evidence="5" id="KW-1185">Reference proteome</keyword>
<dbReference type="SUPFAM" id="SSF52283">
    <property type="entry name" value="Formate/glycerate dehydrogenase catalytic domain-like"/>
    <property type="match status" value="1"/>
</dbReference>
<dbReference type="GO" id="GO:0051287">
    <property type="term" value="F:NAD binding"/>
    <property type="evidence" value="ECO:0007669"/>
    <property type="project" value="InterPro"/>
</dbReference>
<dbReference type="Pfam" id="PF02826">
    <property type="entry name" value="2-Hacid_dh_C"/>
    <property type="match status" value="1"/>
</dbReference>
<feature type="domain" description="D-isomer specific 2-hydroxyacid dehydrogenase NAD-binding" evidence="3">
    <location>
        <begin position="115"/>
        <end position="288"/>
    </location>
</feature>
<proteinExistence type="predicted"/>
<dbReference type="InterPro" id="IPR006140">
    <property type="entry name" value="D-isomer_DH_NAD-bd"/>
</dbReference>
<gene>
    <name evidence="4" type="primary">ghrA2</name>
    <name evidence="4" type="ORF">VPARA_22950</name>
</gene>
<evidence type="ECO:0000313" key="4">
    <source>
        <dbReference type="EMBL" id="KLN56716.1"/>
    </source>
</evidence>
<protein>
    <submittedName>
        <fullName evidence="4">Glyoxylate/hydroxypyruvate reductase A</fullName>
        <ecNumber evidence="4">1.1.1.79</ecNumber>
        <ecNumber evidence="4">1.1.1.81</ecNumber>
    </submittedName>
</protein>
<dbReference type="PANTHER" id="PTHR43333">
    <property type="entry name" value="2-HACID_DH_C DOMAIN-CONTAINING PROTEIN"/>
    <property type="match status" value="1"/>
</dbReference>
<keyword evidence="1 4" id="KW-0560">Oxidoreductase</keyword>
<dbReference type="EC" id="1.1.1.81" evidence="4"/>
<evidence type="ECO:0000256" key="1">
    <source>
        <dbReference type="ARBA" id="ARBA00023002"/>
    </source>
</evidence>
<dbReference type="InterPro" id="IPR036291">
    <property type="entry name" value="NAD(P)-bd_dom_sf"/>
</dbReference>
<dbReference type="SUPFAM" id="SSF51735">
    <property type="entry name" value="NAD(P)-binding Rossmann-fold domains"/>
    <property type="match status" value="1"/>
</dbReference>
<name>A0A0H2M3G1_VARPD</name>
<accession>A0A0H2M3G1</accession>
<evidence type="ECO:0000256" key="2">
    <source>
        <dbReference type="ARBA" id="ARBA00023027"/>
    </source>
</evidence>
<organism evidence="4 5">
    <name type="scientific">Variovorax paradoxus</name>
    <dbReference type="NCBI Taxonomy" id="34073"/>
    <lineage>
        <taxon>Bacteria</taxon>
        <taxon>Pseudomonadati</taxon>
        <taxon>Pseudomonadota</taxon>
        <taxon>Betaproteobacteria</taxon>
        <taxon>Burkholderiales</taxon>
        <taxon>Comamonadaceae</taxon>
        <taxon>Variovorax</taxon>
    </lineage>
</organism>
<dbReference type="GO" id="GO:0030267">
    <property type="term" value="F:glyoxylate reductase (NADPH) activity"/>
    <property type="evidence" value="ECO:0007669"/>
    <property type="project" value="UniProtKB-EC"/>
</dbReference>
<evidence type="ECO:0000313" key="5">
    <source>
        <dbReference type="Proteomes" id="UP000035170"/>
    </source>
</evidence>
<dbReference type="PATRIC" id="fig|34073.19.peg.2350"/>
<dbReference type="EC" id="1.1.1.79" evidence="4"/>